<gene>
    <name evidence="1" type="ORF">FAZ95_27300</name>
</gene>
<dbReference type="OrthoDB" id="9083851at2"/>
<dbReference type="EMBL" id="CP040078">
    <property type="protein sequence ID" value="QCP52828.1"/>
    <property type="molecule type" value="Genomic_DNA"/>
</dbReference>
<organism evidence="1 2">
    <name type="scientific">Trinickia violacea</name>
    <dbReference type="NCBI Taxonomy" id="2571746"/>
    <lineage>
        <taxon>Bacteria</taxon>
        <taxon>Pseudomonadati</taxon>
        <taxon>Pseudomonadota</taxon>
        <taxon>Betaproteobacteria</taxon>
        <taxon>Burkholderiales</taxon>
        <taxon>Burkholderiaceae</taxon>
        <taxon>Trinickia</taxon>
    </lineage>
</organism>
<dbReference type="Gene3D" id="2.60.120.10">
    <property type="entry name" value="Jelly Rolls"/>
    <property type="match status" value="1"/>
</dbReference>
<evidence type="ECO:0000313" key="2">
    <source>
        <dbReference type="Proteomes" id="UP000298656"/>
    </source>
</evidence>
<accession>A0A4P8IU88</accession>
<proteinExistence type="predicted"/>
<evidence type="ECO:0000313" key="1">
    <source>
        <dbReference type="EMBL" id="QCP52828.1"/>
    </source>
</evidence>
<sequence>MVQAHQRFPACDFLDSALAYVLDDPSDLGVAAHAIKALDPSMGWQRRTSGLNGSENYVERHANGMVCGPGGIESRYDIQLGFSLLAPLTRYPDHQHLPEEAYVLLTPGEFRQRDGDWFNPGIGGGLHNPSNVVHAMRSGTVPFLALWCLLI</sequence>
<name>A0A4P8IU88_9BURK</name>
<dbReference type="Proteomes" id="UP000298656">
    <property type="component" value="Chromosome 2"/>
</dbReference>
<dbReference type="InterPro" id="IPR014710">
    <property type="entry name" value="RmlC-like_jellyroll"/>
</dbReference>
<reference evidence="1 2" key="1">
    <citation type="submission" date="2019-05" db="EMBL/GenBank/DDBJ databases">
        <title>Burkholderia sp. DHOD12, isolated from subtropical forest soil.</title>
        <authorList>
            <person name="Gao Z.-H."/>
            <person name="Qiu L.-H."/>
        </authorList>
    </citation>
    <scope>NUCLEOTIDE SEQUENCE [LARGE SCALE GENOMIC DNA]</scope>
    <source>
        <strain evidence="1 2">DHOD12</strain>
    </source>
</reference>
<dbReference type="GO" id="GO:0047869">
    <property type="term" value="F:dimethylpropiothetin dethiomethylase activity"/>
    <property type="evidence" value="ECO:0007669"/>
    <property type="project" value="InterPro"/>
</dbReference>
<dbReference type="KEGG" id="tvl:FAZ95_27300"/>
<dbReference type="InterPro" id="IPR031723">
    <property type="entry name" value="DMSP_lyase"/>
</dbReference>
<dbReference type="AlphaFoldDB" id="A0A4P8IU88"/>
<keyword evidence="2" id="KW-1185">Reference proteome</keyword>
<protein>
    <submittedName>
        <fullName evidence="1">Transcriptional regulator</fullName>
    </submittedName>
</protein>
<dbReference type="Pfam" id="PF16867">
    <property type="entry name" value="DMSP_lyase"/>
    <property type="match status" value="1"/>
</dbReference>